<feature type="compositionally biased region" description="Basic and acidic residues" evidence="1">
    <location>
        <begin position="113"/>
        <end position="132"/>
    </location>
</feature>
<proteinExistence type="predicted"/>
<accession>A0A8S3U0Y6</accession>
<protein>
    <submittedName>
        <fullName evidence="2">Uncharacterized protein</fullName>
    </submittedName>
</protein>
<feature type="compositionally biased region" description="Low complexity" evidence="1">
    <location>
        <begin position="67"/>
        <end position="84"/>
    </location>
</feature>
<dbReference type="EMBL" id="CAJPWZ010002351">
    <property type="protein sequence ID" value="CAG2236346.1"/>
    <property type="molecule type" value="Genomic_DNA"/>
</dbReference>
<gene>
    <name evidence="2" type="ORF">MEDL_48862</name>
</gene>
<feature type="region of interest" description="Disordered" evidence="1">
    <location>
        <begin position="199"/>
        <end position="296"/>
    </location>
</feature>
<keyword evidence="3" id="KW-1185">Reference proteome</keyword>
<dbReference type="AlphaFoldDB" id="A0A8S3U0Y6"/>
<sequence length="296" mass="33080">MNSAFLGESDDDSVPWDTDRMAGRIPHTHVSLNLKPALRDKRYRSQAYGYEKEYTGNIKAEWYPPSQNSNTGYQQQGYGGPSQPEANLDESQGFSPAPYHQDGGDQTSWRPGETPRSRYENINKGGPAKDQDDPGIGIIYGPFPHLNEAPPSNHYEVGQMNTQVSSRTTTPYRVGPQPMRARVQYSGTPYEEGSVQVRLNTAPHSEQNGRRQDYRYVIDHNQTQPNATQNQDPPRSEWTDTQSGLESPVQRWVTVDQDDDPTRTVGPAVGTSKADSNSNKQGPRIQRNDKGELETG</sequence>
<evidence type="ECO:0000256" key="1">
    <source>
        <dbReference type="SAM" id="MobiDB-lite"/>
    </source>
</evidence>
<feature type="region of interest" description="Disordered" evidence="1">
    <location>
        <begin position="60"/>
        <end position="177"/>
    </location>
</feature>
<comment type="caution">
    <text evidence="2">The sequence shown here is derived from an EMBL/GenBank/DDBJ whole genome shotgun (WGS) entry which is preliminary data.</text>
</comment>
<feature type="compositionally biased region" description="Basic and acidic residues" evidence="1">
    <location>
        <begin position="286"/>
        <end position="296"/>
    </location>
</feature>
<feature type="compositionally biased region" description="Basic and acidic residues" evidence="1">
    <location>
        <begin position="207"/>
        <end position="218"/>
    </location>
</feature>
<organism evidence="2 3">
    <name type="scientific">Mytilus edulis</name>
    <name type="common">Blue mussel</name>
    <dbReference type="NCBI Taxonomy" id="6550"/>
    <lineage>
        <taxon>Eukaryota</taxon>
        <taxon>Metazoa</taxon>
        <taxon>Spiralia</taxon>
        <taxon>Lophotrochozoa</taxon>
        <taxon>Mollusca</taxon>
        <taxon>Bivalvia</taxon>
        <taxon>Autobranchia</taxon>
        <taxon>Pteriomorphia</taxon>
        <taxon>Mytilida</taxon>
        <taxon>Mytiloidea</taxon>
        <taxon>Mytilidae</taxon>
        <taxon>Mytilinae</taxon>
        <taxon>Mytilus</taxon>
    </lineage>
</organism>
<name>A0A8S3U0Y6_MYTED</name>
<dbReference type="Proteomes" id="UP000683360">
    <property type="component" value="Unassembled WGS sequence"/>
</dbReference>
<feature type="compositionally biased region" description="Polar residues" evidence="1">
    <location>
        <begin position="159"/>
        <end position="171"/>
    </location>
</feature>
<feature type="compositionally biased region" description="Polar residues" evidence="1">
    <location>
        <begin position="220"/>
        <end position="245"/>
    </location>
</feature>
<reference evidence="2" key="1">
    <citation type="submission" date="2021-03" db="EMBL/GenBank/DDBJ databases">
        <authorList>
            <person name="Bekaert M."/>
        </authorList>
    </citation>
    <scope>NUCLEOTIDE SEQUENCE</scope>
</reference>
<evidence type="ECO:0000313" key="2">
    <source>
        <dbReference type="EMBL" id="CAG2236346.1"/>
    </source>
</evidence>
<feature type="region of interest" description="Disordered" evidence="1">
    <location>
        <begin position="1"/>
        <end position="29"/>
    </location>
</feature>
<evidence type="ECO:0000313" key="3">
    <source>
        <dbReference type="Proteomes" id="UP000683360"/>
    </source>
</evidence>